<dbReference type="InterPro" id="IPR016441">
    <property type="entry name" value="Tti1"/>
</dbReference>
<name>A0AA39WXF9_9PEZI</name>
<evidence type="ECO:0000313" key="4">
    <source>
        <dbReference type="EMBL" id="KAK0623321.1"/>
    </source>
</evidence>
<feature type="domain" description="TTI1 N-terminal TPR" evidence="2">
    <location>
        <begin position="14"/>
        <end position="360"/>
    </location>
</feature>
<dbReference type="Proteomes" id="UP001175000">
    <property type="component" value="Unassembled WGS sequence"/>
</dbReference>
<dbReference type="PANTHER" id="PTHR18460">
    <property type="entry name" value="TEL2 INTERACTING PROTEIN 1 TTI1 FAMILY MEMBER"/>
    <property type="match status" value="1"/>
</dbReference>
<comment type="caution">
    <text evidence="4">The sequence shown here is derived from an EMBL/GenBank/DDBJ whole genome shotgun (WGS) entry which is preliminary data.</text>
</comment>
<dbReference type="PANTHER" id="PTHR18460:SF3">
    <property type="entry name" value="TELO2-INTERACTING PROTEIN 1 HOMOLOG"/>
    <property type="match status" value="1"/>
</dbReference>
<dbReference type="InterPro" id="IPR011989">
    <property type="entry name" value="ARM-like"/>
</dbReference>
<dbReference type="InterPro" id="IPR052587">
    <property type="entry name" value="TELO2-interacting_protein_1"/>
</dbReference>
<evidence type="ECO:0000259" key="3">
    <source>
        <dbReference type="Pfam" id="PF24181"/>
    </source>
</evidence>
<proteinExistence type="predicted"/>
<dbReference type="AlphaFoldDB" id="A0AA39WXF9"/>
<feature type="region of interest" description="Disordered" evidence="1">
    <location>
        <begin position="776"/>
        <end position="838"/>
    </location>
</feature>
<dbReference type="FunFam" id="1.25.10.10:FF:001401">
    <property type="entry name" value="Uncharacterized protein"/>
    <property type="match status" value="1"/>
</dbReference>
<evidence type="ECO:0000256" key="1">
    <source>
        <dbReference type="SAM" id="MobiDB-lite"/>
    </source>
</evidence>
<dbReference type="SUPFAM" id="SSF48371">
    <property type="entry name" value="ARM repeat"/>
    <property type="match status" value="1"/>
</dbReference>
<dbReference type="EMBL" id="JAULSU010000003">
    <property type="protein sequence ID" value="KAK0623321.1"/>
    <property type="molecule type" value="Genomic_DNA"/>
</dbReference>
<dbReference type="InterPro" id="IPR049362">
    <property type="entry name" value="TTI1_rpt"/>
</dbReference>
<dbReference type="Gene3D" id="1.25.10.10">
    <property type="entry name" value="Leucine-rich Repeat Variant"/>
    <property type="match status" value="1"/>
</dbReference>
<accession>A0AA39WXF9</accession>
<dbReference type="Pfam" id="PF24173">
    <property type="entry name" value="TPR_TTI1_N"/>
    <property type="match status" value="1"/>
</dbReference>
<evidence type="ECO:0000313" key="5">
    <source>
        <dbReference type="Proteomes" id="UP001175000"/>
    </source>
</evidence>
<gene>
    <name evidence="4" type="ORF">B0T14DRAFT_564696</name>
</gene>
<dbReference type="InterPro" id="IPR016024">
    <property type="entry name" value="ARM-type_fold"/>
</dbReference>
<evidence type="ECO:0000259" key="2">
    <source>
        <dbReference type="Pfam" id="PF24173"/>
    </source>
</evidence>
<feature type="compositionally biased region" description="Basic and acidic residues" evidence="1">
    <location>
        <begin position="776"/>
        <end position="802"/>
    </location>
</feature>
<keyword evidence="5" id="KW-1185">Reference proteome</keyword>
<reference evidence="4" key="1">
    <citation type="submission" date="2023-06" db="EMBL/GenBank/DDBJ databases">
        <title>Genome-scale phylogeny and comparative genomics of the fungal order Sordariales.</title>
        <authorList>
            <consortium name="Lawrence Berkeley National Laboratory"/>
            <person name="Hensen N."/>
            <person name="Bonometti L."/>
            <person name="Westerberg I."/>
            <person name="Brannstrom I.O."/>
            <person name="Guillou S."/>
            <person name="Cros-Aarteil S."/>
            <person name="Calhoun S."/>
            <person name="Haridas S."/>
            <person name="Kuo A."/>
            <person name="Mondo S."/>
            <person name="Pangilinan J."/>
            <person name="Riley R."/>
            <person name="Labutti K."/>
            <person name="Andreopoulos B."/>
            <person name="Lipzen A."/>
            <person name="Chen C."/>
            <person name="Yanf M."/>
            <person name="Daum C."/>
            <person name="Ng V."/>
            <person name="Clum A."/>
            <person name="Steindorff A."/>
            <person name="Ohm R."/>
            <person name="Martin F."/>
            <person name="Silar P."/>
            <person name="Natvig D."/>
            <person name="Lalanne C."/>
            <person name="Gautier V."/>
            <person name="Ament-Velasquez S.L."/>
            <person name="Kruys A."/>
            <person name="Hutchinson M.I."/>
            <person name="Powell A.J."/>
            <person name="Barry K."/>
            <person name="Miller A.N."/>
            <person name="Grigoriev I.V."/>
            <person name="Debuchy R."/>
            <person name="Gladieux P."/>
            <person name="Thoren M.H."/>
            <person name="Johannesson H."/>
        </authorList>
    </citation>
    <scope>NUCLEOTIDE SEQUENCE</scope>
    <source>
        <strain evidence="4">CBS 606.72</strain>
    </source>
</reference>
<protein>
    <submittedName>
        <fullName evidence="4">Armadillo-type protein</fullName>
    </submittedName>
</protein>
<dbReference type="InterPro" id="IPR057567">
    <property type="entry name" value="TPR_TTI1_C"/>
</dbReference>
<feature type="domain" description="TTI1 C-terminal TPR" evidence="3">
    <location>
        <begin position="768"/>
        <end position="949"/>
    </location>
</feature>
<sequence>MATVASSSPRTEFFKQLKVICVPLSQLILRAQDLASDAKETRRLLDSLLNTWTAQVSKDASILDENLAAYVFFPLSHLLRKQDKYSVLVIEAVIRLLRTLIQDGWKAKIELDLSQQLLLFLSFTIGGAPGQTERRELPEETIIEGYRTLTALISTMGLALALPAAPRLDNQIIPALGHGVTVMLDSITVGVPPLIQLEALRCLQAVFIEIHDNGLLAQFLPGTVSCLSKILSPPQQQKTQKRVLIGALGVLGVVLTTSIADIKVRGLLKKLETGSEVEKDPSAPEDDENKLRIELSPSWLKATTAQVKIALSAVLKLRNHESEEVQSALDKLCIALLDECHASLADCQGILVESAMMLEEEESTRSTLETSLQDLVSIYPELGGSVKSALFNWVTGLPRVMQSNDERVKQLAVRNVLRGSKHAASLHLDSSTLDDSLGDALRDSVVALMKGSRTPRVQEGEGTDVILSAASGMERAESGMDAYRPIILDLQAQKSTRTGIMTLISNISSPTQQVKLATTMLAYIQDSDGVDQVASYWLAFELLKSSYARSSDLEELFDLSSLDETKGQEQAFQELYDFSASVLSSHSDPEDVDWRLEAIALEVSAFASSRLKSDFRAELVDVLYPVATFLGSQTPQLRSHAITTLNVIAASCGYGSVSELIVDNADYMVNSVSLRLNTFDISPASTKVLTMLIRLTGPRLVPFLDDVIAAIFAALDNYHGYPVFVQNLFAVLSEVVSQSVKSDTLLIEDANFKTVDHKKRSLPRLGIAGILTTLQKRSDRARKTAKEQDDETPKSHPREPWGPEKPQAKSLLDALENPEEDEEKPEPPPEEAKPPSTPSYTLLTRILSLTQHYLTSPTPTLRKSLLDLVGTVSPALAPDENAFLPLVNAVWPVTITRLQDPEPFVAIAACKALAALCSAAGDFLTSRFKTEWYDSLSKWLARVKRDAEKTRGKQASSGGRVGQMSGAVASSLPSRSEILIPGRQKNEADGLLVRSSGAVALPESSAGGGLGKFALASQVWDAAVELLKAIVSFVRVEDEMFDEILGLLGDVIMRDREVRETLEAVNADAVWLVLWERGAVGPRKGTPLVDGVVFAGGTSGTS</sequence>
<organism evidence="4 5">
    <name type="scientific">Immersiella caudata</name>
    <dbReference type="NCBI Taxonomy" id="314043"/>
    <lineage>
        <taxon>Eukaryota</taxon>
        <taxon>Fungi</taxon>
        <taxon>Dikarya</taxon>
        <taxon>Ascomycota</taxon>
        <taxon>Pezizomycotina</taxon>
        <taxon>Sordariomycetes</taxon>
        <taxon>Sordariomycetidae</taxon>
        <taxon>Sordariales</taxon>
        <taxon>Lasiosphaeriaceae</taxon>
        <taxon>Immersiella</taxon>
    </lineage>
</organism>
<dbReference type="PIRSF" id="PIRSF005250">
    <property type="entry name" value="UCP005250"/>
    <property type="match status" value="1"/>
</dbReference>
<dbReference type="InterPro" id="IPR057566">
    <property type="entry name" value="TPR_TTI1_N"/>
</dbReference>
<dbReference type="Pfam" id="PF21547">
    <property type="entry name" value="TTI1"/>
    <property type="match status" value="1"/>
</dbReference>
<dbReference type="Pfam" id="PF24181">
    <property type="entry name" value="TPR_TTI1_C"/>
    <property type="match status" value="1"/>
</dbReference>
<dbReference type="GO" id="GO:0005737">
    <property type="term" value="C:cytoplasm"/>
    <property type="evidence" value="ECO:0007669"/>
    <property type="project" value="TreeGrafter"/>
</dbReference>